<dbReference type="InterPro" id="IPR036942">
    <property type="entry name" value="Beta-barrel_TonB_sf"/>
</dbReference>
<evidence type="ECO:0000256" key="5">
    <source>
        <dbReference type="ARBA" id="ARBA00022729"/>
    </source>
</evidence>
<evidence type="ECO:0000256" key="6">
    <source>
        <dbReference type="ARBA" id="ARBA00023136"/>
    </source>
</evidence>
<dbReference type="Proteomes" id="UP000184480">
    <property type="component" value="Unassembled WGS sequence"/>
</dbReference>
<evidence type="ECO:0000313" key="10">
    <source>
        <dbReference type="EMBL" id="SHE73765.1"/>
    </source>
</evidence>
<evidence type="ECO:0000256" key="2">
    <source>
        <dbReference type="ARBA" id="ARBA00022448"/>
    </source>
</evidence>
<dbReference type="Gene3D" id="2.170.130.10">
    <property type="entry name" value="TonB-dependent receptor, plug domain"/>
    <property type="match status" value="1"/>
</dbReference>
<keyword evidence="5" id="KW-0732">Signal</keyword>
<dbReference type="PANTHER" id="PTHR30069">
    <property type="entry name" value="TONB-DEPENDENT OUTER MEMBRANE RECEPTOR"/>
    <property type="match status" value="1"/>
</dbReference>
<gene>
    <name evidence="10" type="ORF">SAMN05444362_10269</name>
</gene>
<evidence type="ECO:0000256" key="8">
    <source>
        <dbReference type="PROSITE-ProRule" id="PRU01360"/>
    </source>
</evidence>
<dbReference type="InterPro" id="IPR037066">
    <property type="entry name" value="Plug_dom_sf"/>
</dbReference>
<comment type="subcellular location">
    <subcellularLocation>
        <location evidence="1 8">Cell outer membrane</location>
        <topology evidence="1 8">Multi-pass membrane protein</topology>
    </subcellularLocation>
</comment>
<dbReference type="SUPFAM" id="SSF56935">
    <property type="entry name" value="Porins"/>
    <property type="match status" value="1"/>
</dbReference>
<dbReference type="SUPFAM" id="SSF49464">
    <property type="entry name" value="Carboxypeptidase regulatory domain-like"/>
    <property type="match status" value="1"/>
</dbReference>
<evidence type="ECO:0000256" key="3">
    <source>
        <dbReference type="ARBA" id="ARBA00022452"/>
    </source>
</evidence>
<dbReference type="AlphaFoldDB" id="A0A1M4VXX6"/>
<dbReference type="OrthoDB" id="1109192at2"/>
<keyword evidence="11" id="KW-1185">Reference proteome</keyword>
<feature type="domain" description="TonB-dependent receptor plug" evidence="9">
    <location>
        <begin position="130"/>
        <end position="248"/>
    </location>
</feature>
<dbReference type="Pfam" id="PF13715">
    <property type="entry name" value="CarbopepD_reg_2"/>
    <property type="match status" value="1"/>
</dbReference>
<dbReference type="InterPro" id="IPR023996">
    <property type="entry name" value="TonB-dep_OMP_SusC/RagA"/>
</dbReference>
<organism evidence="10 11">
    <name type="scientific">Dysgonomonas macrotermitis</name>
    <dbReference type="NCBI Taxonomy" id="1346286"/>
    <lineage>
        <taxon>Bacteria</taxon>
        <taxon>Pseudomonadati</taxon>
        <taxon>Bacteroidota</taxon>
        <taxon>Bacteroidia</taxon>
        <taxon>Bacteroidales</taxon>
        <taxon>Dysgonomonadaceae</taxon>
        <taxon>Dysgonomonas</taxon>
    </lineage>
</organism>
<keyword evidence="2 8" id="KW-0813">Transport</keyword>
<dbReference type="NCBIfam" id="TIGR04056">
    <property type="entry name" value="OMP_RagA_SusC"/>
    <property type="match status" value="1"/>
</dbReference>
<evidence type="ECO:0000256" key="1">
    <source>
        <dbReference type="ARBA" id="ARBA00004571"/>
    </source>
</evidence>
<name>A0A1M4VXX6_9BACT</name>
<dbReference type="PROSITE" id="PS52016">
    <property type="entry name" value="TONB_DEPENDENT_REC_3"/>
    <property type="match status" value="1"/>
</dbReference>
<dbReference type="InterPro" id="IPR039426">
    <property type="entry name" value="TonB-dep_rcpt-like"/>
</dbReference>
<evidence type="ECO:0000313" key="11">
    <source>
        <dbReference type="Proteomes" id="UP000184480"/>
    </source>
</evidence>
<keyword evidence="4 8" id="KW-0812">Transmembrane</keyword>
<dbReference type="STRING" id="1346286.SAMN05444362_10269"/>
<keyword evidence="7 8" id="KW-0998">Cell outer membrane</keyword>
<dbReference type="Gene3D" id="2.60.40.1120">
    <property type="entry name" value="Carboxypeptidase-like, regulatory domain"/>
    <property type="match status" value="1"/>
</dbReference>
<evidence type="ECO:0000256" key="7">
    <source>
        <dbReference type="ARBA" id="ARBA00023237"/>
    </source>
</evidence>
<accession>A0A1M4VXX6</accession>
<dbReference type="InterPro" id="IPR008969">
    <property type="entry name" value="CarboxyPept-like_regulatory"/>
</dbReference>
<keyword evidence="3 8" id="KW-1134">Transmembrane beta strand</keyword>
<keyword evidence="6 8" id="KW-0472">Membrane</keyword>
<dbReference type="InterPro" id="IPR012910">
    <property type="entry name" value="Plug_dom"/>
</dbReference>
<dbReference type="Pfam" id="PF07715">
    <property type="entry name" value="Plug"/>
    <property type="match status" value="1"/>
</dbReference>
<dbReference type="GO" id="GO:0015344">
    <property type="term" value="F:siderophore uptake transmembrane transporter activity"/>
    <property type="evidence" value="ECO:0007669"/>
    <property type="project" value="TreeGrafter"/>
</dbReference>
<dbReference type="EMBL" id="FQUC01000002">
    <property type="protein sequence ID" value="SHE73765.1"/>
    <property type="molecule type" value="Genomic_DNA"/>
</dbReference>
<dbReference type="Gene3D" id="2.40.170.20">
    <property type="entry name" value="TonB-dependent receptor, beta-barrel domain"/>
    <property type="match status" value="1"/>
</dbReference>
<evidence type="ECO:0000259" key="9">
    <source>
        <dbReference type="Pfam" id="PF07715"/>
    </source>
</evidence>
<protein>
    <submittedName>
        <fullName evidence="10">TonB-linked outer membrane protein, SusC/RagA family</fullName>
    </submittedName>
</protein>
<reference evidence="11" key="1">
    <citation type="submission" date="2016-11" db="EMBL/GenBank/DDBJ databases">
        <authorList>
            <person name="Varghese N."/>
            <person name="Submissions S."/>
        </authorList>
    </citation>
    <scope>NUCLEOTIDE SEQUENCE [LARGE SCALE GENOMIC DNA]</scope>
    <source>
        <strain evidence="11">DSM 27370</strain>
    </source>
</reference>
<comment type="similarity">
    <text evidence="8">Belongs to the TonB-dependent receptor family.</text>
</comment>
<dbReference type="PANTHER" id="PTHR30069:SF29">
    <property type="entry name" value="HEMOGLOBIN AND HEMOGLOBIN-HAPTOGLOBIN-BINDING PROTEIN 1-RELATED"/>
    <property type="match status" value="1"/>
</dbReference>
<proteinExistence type="inferred from homology"/>
<sequence length="1130" mass="124914">MRDTYSNLYKHAKILSKNLYAKAIMLLFCCVVFAPAIYAQQLNVKGTVTDESGEPIVGASVKSGTTGTISDLDGKFTLSVPSDATLHVSYLGYLSQSVKVGGKSTVLITLVEDTQSLDEVVVVGYGTQKLKNVTGAITQISASTIEELPVSNLAEALAGQINGLSVTGGSSRPGDAASLSVRQSFSYSKDGGTSIPLIIIDDVMQIDPNTGQPTLEQFNLLDASEVESITVLRDASAAIYGTRASQGAILVKTKRGQPGVPRVSYSGKFGYNDAVGHSKTLNAYDYGVWSNSALVAAGKVKAGEVDKLFSQTELEEMKGLNYDWLDKAWSSATTMTHSINVNGGSDRATYFAGGSYFTQGANLGKQDYEKWTFRAGSEIKLASNLKFTASVSANQTSQEKSFTKNGSSIAAYGQNAGEQGDYNLLLHMPQYIPWEVTLDDGNTYFTSPALGSHASSGNATSNNQVASWNYFSIMEDGSMQENKDFGYSANFSLSYEIPFVKGLSVKASYATMRSNHKAEQNQLPFTLAFLGSKMTKENKHLYSAWTSVDDYAFKLNDKQSRIVYDDVVNSNRQMNFYVNYDRTFGKHDVSAMFSIERTDSEWISDRQLYENPSIPYLGTNATAGTLSSNSYHYRSESGSLSYLGRVNYNYEGRYMAQFMFRSDASTKFAPENYWGFFPGISAGWIISEEPWFKESANLSRWFDYLKLRASWGRTGKDNIKAWAWIQQYTNNTDKGFQFGTAGGTLGNGITPDKVPNRSAHWDKTDKWNVGLDMRFLDGRLSAGIDYYYDINDDILNQQMASIIGVPITVGGSYAEENFGRIDAYGTEISINWRDKVGPVNYNVGVDFGFSGSKVKEWPDLPPSYPSANTLRVGSSTFMPVWGYKVWRGTSTGDGILRNQADIDAYWNYLTENATAAGSTPKFFNISDKSGLKPGMLAYQDISGALDADGNLAAPNGQIADKEDLAKLKNNDKTYGFNTKIGASWKGISFSALISTSWGGVRTIDNYKLLTSSNQMIWSPESYWSDMFDEELNPNGKYPNIGYSDVNQLAQSDFWTVSTFRCYIRNMSVGYTLPREWIKNLRIESAKLSLTGTNLWDFYNPYPKKYRNMYDSSKSMYPTLRTWSLGVNLTF</sequence>
<dbReference type="GO" id="GO:0009279">
    <property type="term" value="C:cell outer membrane"/>
    <property type="evidence" value="ECO:0007669"/>
    <property type="project" value="UniProtKB-SubCell"/>
</dbReference>
<dbReference type="GO" id="GO:0044718">
    <property type="term" value="P:siderophore transmembrane transport"/>
    <property type="evidence" value="ECO:0007669"/>
    <property type="project" value="TreeGrafter"/>
</dbReference>
<evidence type="ECO:0000256" key="4">
    <source>
        <dbReference type="ARBA" id="ARBA00022692"/>
    </source>
</evidence>